<comment type="caution">
    <text evidence="1">The sequence shown here is derived from an EMBL/GenBank/DDBJ whole genome shotgun (WGS) entry which is preliminary data.</text>
</comment>
<organism evidence="1 2">
    <name type="scientific">Dendrolimus kikuchii</name>
    <dbReference type="NCBI Taxonomy" id="765133"/>
    <lineage>
        <taxon>Eukaryota</taxon>
        <taxon>Metazoa</taxon>
        <taxon>Ecdysozoa</taxon>
        <taxon>Arthropoda</taxon>
        <taxon>Hexapoda</taxon>
        <taxon>Insecta</taxon>
        <taxon>Pterygota</taxon>
        <taxon>Neoptera</taxon>
        <taxon>Endopterygota</taxon>
        <taxon>Lepidoptera</taxon>
        <taxon>Glossata</taxon>
        <taxon>Ditrysia</taxon>
        <taxon>Bombycoidea</taxon>
        <taxon>Lasiocampidae</taxon>
        <taxon>Dendrolimus</taxon>
    </lineage>
</organism>
<protein>
    <submittedName>
        <fullName evidence="1">Uncharacterized protein</fullName>
    </submittedName>
</protein>
<evidence type="ECO:0000313" key="1">
    <source>
        <dbReference type="EMBL" id="KAJ0173711.1"/>
    </source>
</evidence>
<keyword evidence="2" id="KW-1185">Reference proteome</keyword>
<gene>
    <name evidence="1" type="ORF">K1T71_010860</name>
</gene>
<sequence>MKEEELKYMLRLLDNLTVDIFKEIVQFYNDIEESKATNNFTDETIEFFKYNLKNNPVTTANILSFIRDHLSDETTLHNIQKICLEALKNELSEAYCTDKLITLISLVKWEDRMIAPFTEQILKPVSEENHRQYRKQLLLSLIPHEKSDLLQTLSDFMHRNEPQKQFKLTPEYMLELCYHDKTHWLLKAAHVYKQQIHDLKNVTFKINNFTKQILIMVLIDLTNSPETYDLPSLVHQLTNIFLILDTYTTADDQLQFYMTEVKRELSIIKFCLENNCKIMTTSIFSQVLAQSALAVISQVCRLSKVDRYKVSRLLNMNYDFVKELMALSNKINLRNDENNGANWEILTYNSYCAITKVIDTILNSSDGAENAEETTQSLEEIKRLVLSIQPLHCCIEVIENIFSCLFLRYEYFSCDEHNNQDFSCGAHSECSYFYSKKQTQSSKNKITSNAGFMCNAFTTQMILNTLKLCLEKLDENIKKHEIEPKINSRFKKLMKVVNHSIWKLQLVSTLSPDMSPLLFKLCLDYVEVDESSDDDSRELDLKPFRKKPKTKRRHTNNKHDAEQAMLASTISANDDIYVSKSNDIDFISIMLAKPTCLVALALYHNDFSKANQILEMFDLADSEIATEVTFTEHLRNLVSKIKNIIYYRNDTRYPTKELSALSVVSTEVMGLVEGFLASNRAPNSFDIIELGARHPHLHLYNHQNAPFINAVDILISSGLNREITYGLINVVERKLAEVRTSTDIGAVKKTNYIRFVEDVASVMFEIFGNTEKSFNFVDNICDLITDCRIPIKHKDFCKLNQLSKELKQSCTDLTDFVKPDPSTELDQNLLQKYHHIYMNVVTASDKDICNVGEICRQGSKKTRIPYLRMCYMYCKTVSQLEVEDNKSSDSGTDAPYFSVLERQLHDIFGNMINNKEIPVTYLEPICRKLNVNLIPKLILNFCPSITLADPHTEADEENFNNLLQAVYDFKNPEENLFVDPEANFAPLPRSPDPQCLTYVVLHNWVLAHIIKKIHTSPNDNNLQQSMDARTKCLNKYMELERFNCIKDLFGKNKYLASLHTTINLDQLFSFMPQLIEKGKILKCLNIIDSLSERQLMRSANLTNLRDLILFKLATNPKIINNWKYCQYLKCPELKVDLILNNLNCWPADGAIEVLSYLRFLLNQDSLEEGLYEKCTDWMVKIPVYDQISTIMGTEHWYNVYEKSIENPENVIEILMDSQQFKLCLEWADAHEVSEHMKNLIVMNLLRQLFEYTNQATPSLVRELLLRLPSNQAMDLIQEEMSKVKNVEILQVCVDFISENSFDWKSFENIKIGLQIMLEIDVNWRHLFWDLISHPLLMIEQFLMNAKLDLLTTIINKVTPNLKTDPSGDNLYYNIKSIETLVISRNAVDALLRFYAEKALDMRNPRNSCPTPPKPTDDSLLQSIDSINIEAATKPFVMPEQVPPKEQWVEDYSTDRCMMCHTSIFSMIIRRHHCRRCGRLVCHACSRHRMQVPTYPSGVKFRVCDDCYTQTMNKKANSDQDNYMLSSNSDSASSAVTCMDWCLSTNAKRNEAVRAEFSYEFTPNVTLCLSVMKMHSINLDYPRFLLDRSDEVARELSTGGDARLLVRARRSLLLAAAELYSRTPHENHGNRMVVAETGAAHATRCLAHADAMATLVKHQVHHLIPHQGAHPSQIVRSLLEAEKWELALEIATKSGIPRNSVLAAWGKACLKAGCFRQAREKFAHCFKNTLNVSLDVEECEYGKEASECQFVNRRLQSMRCSERTSSMSSVQSDGRPRNNPPLLNEIISMIENMNYPVNQQLLSKAETIKSTNEKLTTMTTGKKRIQLTEPALNIMHTLASVKKIKQGDYSDFQTATVQPKKSLAQGLLRRNNNHTEPKVDPHKRLDPFFYRECVYYLSSYGSQVANIAFYMKHSNMSEVIRYCYENLVDKETFTEYVYMDCLKKDKVNELLKAMSDMDSTLDMWAEYIMHICRTLEMSNRFEALYAVQCGSGQQARASASCALLYSRPVGACAQPFAALLARHHHLAAAMHHLGQCVPSSAKVSDPKSFHLHLDKVTIDNLMTTISRQMELGKYLAACEASGRLNEKVVNDVIPLQTSKRDNEGGDFRPLTLFGSTTDKIRLVAVILATGPTVESGFELAFKIITEHKLDSMNIYTHVAKYLVKTDRFMEVKMLAKCIRISKETAANLMSDQVLEAGVSAVVKRCESRGQLYDEQAELLINDIHSVSIKISCYLTCRNVSSAYILAAKNDRTNDLRRVLQEAERLGNDHVRNACLKRLTSKNVL</sequence>
<dbReference type="EMBL" id="CM034405">
    <property type="protein sequence ID" value="KAJ0173711.1"/>
    <property type="molecule type" value="Genomic_DNA"/>
</dbReference>
<accession>A0ACC1CQ94</accession>
<proteinExistence type="predicted"/>
<evidence type="ECO:0000313" key="2">
    <source>
        <dbReference type="Proteomes" id="UP000824533"/>
    </source>
</evidence>
<dbReference type="Proteomes" id="UP000824533">
    <property type="component" value="Linkage Group LG19"/>
</dbReference>
<name>A0ACC1CQ94_9NEOP</name>
<reference evidence="1 2" key="1">
    <citation type="journal article" date="2021" name="Front. Genet.">
        <title>Chromosome-Level Genome Assembly Reveals Significant Gene Expansion in the Toll and IMD Signaling Pathways of Dendrolimus kikuchii.</title>
        <authorList>
            <person name="Zhou J."/>
            <person name="Wu P."/>
            <person name="Xiong Z."/>
            <person name="Liu N."/>
            <person name="Zhao N."/>
            <person name="Ji M."/>
            <person name="Qiu Y."/>
            <person name="Yang B."/>
        </authorList>
    </citation>
    <scope>NUCLEOTIDE SEQUENCE [LARGE SCALE GENOMIC DNA]</scope>
    <source>
        <strain evidence="1">Ann1</strain>
    </source>
</reference>